<proteinExistence type="predicted"/>
<evidence type="ECO:0000256" key="1">
    <source>
        <dbReference type="ARBA" id="ARBA00022729"/>
    </source>
</evidence>
<dbReference type="KEGG" id="phu:Phum_PHUM258140"/>
<dbReference type="InterPro" id="IPR026664">
    <property type="entry name" value="Stereocilin-rel"/>
</dbReference>
<dbReference type="eggNOG" id="ENOG502SG9C">
    <property type="taxonomic scope" value="Eukaryota"/>
</dbReference>
<evidence type="ECO:0000313" key="6">
    <source>
        <dbReference type="Proteomes" id="UP000009046"/>
    </source>
</evidence>
<feature type="signal peptide" evidence="3">
    <location>
        <begin position="1"/>
        <end position="21"/>
    </location>
</feature>
<accession>E0VK79</accession>
<dbReference type="AlphaFoldDB" id="E0VK79"/>
<evidence type="ECO:0000256" key="3">
    <source>
        <dbReference type="SAM" id="SignalP"/>
    </source>
</evidence>
<feature type="chain" id="PRO_5014570133" description="Secreted protein" evidence="3">
    <location>
        <begin position="22"/>
        <end position="302"/>
    </location>
</feature>
<dbReference type="CTD" id="8235256"/>
<dbReference type="PANTHER" id="PTHR23412">
    <property type="entry name" value="STEREOCILIN RELATED"/>
    <property type="match status" value="1"/>
</dbReference>
<dbReference type="RefSeq" id="XP_002426523.1">
    <property type="nucleotide sequence ID" value="XM_002426478.1"/>
</dbReference>
<keyword evidence="2" id="KW-0325">Glycoprotein</keyword>
<dbReference type="OMA" id="HIREAAN"/>
<dbReference type="HOGENOM" id="CLU_922317_0_0_1"/>
<evidence type="ECO:0000256" key="2">
    <source>
        <dbReference type="ARBA" id="ARBA00023180"/>
    </source>
</evidence>
<dbReference type="OrthoDB" id="8195838at2759"/>
<protein>
    <recommendedName>
        <fullName evidence="7">Secreted protein</fullName>
    </recommendedName>
</protein>
<dbReference type="VEuPathDB" id="VectorBase:PHUM258140"/>
<evidence type="ECO:0000313" key="4">
    <source>
        <dbReference type="EMBL" id="EEB13785.1"/>
    </source>
</evidence>
<sequence>MKSLIIILCFLVIKTIIQICGLTCSDLKKRESGSKFSLQELKTLTNDALISCLVYLGKDPLEHEEAKYLWGRLIEAFENDISSIPEKNLRQLGWIIKLQTLAEKVREDWNAKEPTDYTYYDLKALNHILCGFNSSEISDIHPDSYREASSTLATLQDCPRESLQALANLAVSPLAFDDPSTWYLSQVNSVGCILNGMSREDIASIPPEGFESLTPNIIQCLSADTFKAMTTYQLQHLTILAAASISELQKSHLSQIQQKAIKNAHKGEIQKNNVSGRNGITLFAYFINTFILFKCIFQRLKT</sequence>
<keyword evidence="6" id="KW-1185">Reference proteome</keyword>
<reference evidence="4" key="1">
    <citation type="submission" date="2007-04" db="EMBL/GenBank/DDBJ databases">
        <title>Annotation of Pediculus humanus corporis strain USDA.</title>
        <authorList>
            <person name="Kirkness E."/>
            <person name="Hannick L."/>
            <person name="Hass B."/>
            <person name="Bruggner R."/>
            <person name="Lawson D."/>
            <person name="Bidwell S."/>
            <person name="Joardar V."/>
            <person name="Caler E."/>
            <person name="Walenz B."/>
            <person name="Inman J."/>
            <person name="Schobel S."/>
            <person name="Galinsky K."/>
            <person name="Amedeo P."/>
            <person name="Strausberg R."/>
        </authorList>
    </citation>
    <scope>NUCLEOTIDE SEQUENCE</scope>
    <source>
        <strain evidence="4">USDA</strain>
    </source>
</reference>
<evidence type="ECO:0008006" key="7">
    <source>
        <dbReference type="Google" id="ProtNLM"/>
    </source>
</evidence>
<name>E0VK79_PEDHC</name>
<dbReference type="GeneID" id="8235256"/>
<dbReference type="Proteomes" id="UP000009046">
    <property type="component" value="Unassembled WGS sequence"/>
</dbReference>
<dbReference type="InParanoid" id="E0VK79"/>
<dbReference type="EnsemblMetazoa" id="PHUM258140-RA">
    <property type="protein sequence ID" value="PHUM258140-PA"/>
    <property type="gene ID" value="PHUM258140"/>
</dbReference>
<dbReference type="GO" id="GO:0007160">
    <property type="term" value="P:cell-matrix adhesion"/>
    <property type="evidence" value="ECO:0007669"/>
    <property type="project" value="TreeGrafter"/>
</dbReference>
<reference evidence="4" key="2">
    <citation type="submission" date="2007-04" db="EMBL/GenBank/DDBJ databases">
        <title>The genome of the human body louse.</title>
        <authorList>
            <consortium name="The Human Body Louse Genome Consortium"/>
            <person name="Kirkness E."/>
            <person name="Walenz B."/>
            <person name="Hass B."/>
            <person name="Bruggner R."/>
            <person name="Strausberg R."/>
        </authorList>
    </citation>
    <scope>NUCLEOTIDE SEQUENCE</scope>
    <source>
        <strain evidence="4">USDA</strain>
    </source>
</reference>
<organism>
    <name type="scientific">Pediculus humanus subsp. corporis</name>
    <name type="common">Body louse</name>
    <dbReference type="NCBI Taxonomy" id="121224"/>
    <lineage>
        <taxon>Eukaryota</taxon>
        <taxon>Metazoa</taxon>
        <taxon>Ecdysozoa</taxon>
        <taxon>Arthropoda</taxon>
        <taxon>Hexapoda</taxon>
        <taxon>Insecta</taxon>
        <taxon>Pterygota</taxon>
        <taxon>Neoptera</taxon>
        <taxon>Paraneoptera</taxon>
        <taxon>Psocodea</taxon>
        <taxon>Troctomorpha</taxon>
        <taxon>Phthiraptera</taxon>
        <taxon>Anoplura</taxon>
        <taxon>Pediculidae</taxon>
        <taxon>Pediculus</taxon>
    </lineage>
</organism>
<dbReference type="EMBL" id="AAZO01002991">
    <property type="status" value="NOT_ANNOTATED_CDS"/>
    <property type="molecule type" value="Genomic_DNA"/>
</dbReference>
<gene>
    <name evidence="5" type="primary">8235256</name>
    <name evidence="4" type="ORF">Phum_PHUM258140</name>
</gene>
<dbReference type="EMBL" id="DS235239">
    <property type="protein sequence ID" value="EEB13785.1"/>
    <property type="molecule type" value="Genomic_DNA"/>
</dbReference>
<dbReference type="PANTHER" id="PTHR23412:SF17">
    <property type="entry name" value="OTOANCORIN"/>
    <property type="match status" value="1"/>
</dbReference>
<reference evidence="5" key="3">
    <citation type="submission" date="2020-05" db="UniProtKB">
        <authorList>
            <consortium name="EnsemblMetazoa"/>
        </authorList>
    </citation>
    <scope>IDENTIFICATION</scope>
    <source>
        <strain evidence="5">USDA</strain>
    </source>
</reference>
<keyword evidence="1 3" id="KW-0732">Signal</keyword>
<evidence type="ECO:0000313" key="5">
    <source>
        <dbReference type="EnsemblMetazoa" id="PHUM258140-PA"/>
    </source>
</evidence>
<dbReference type="GO" id="GO:0009986">
    <property type="term" value="C:cell surface"/>
    <property type="evidence" value="ECO:0007669"/>
    <property type="project" value="TreeGrafter"/>
</dbReference>